<keyword evidence="5" id="KW-0288">FMN</keyword>
<accession>A0A1G7KCW0</accession>
<dbReference type="EMBL" id="FNCC01000001">
    <property type="protein sequence ID" value="SDF35002.1"/>
    <property type="molecule type" value="Genomic_DNA"/>
</dbReference>
<evidence type="ECO:0000256" key="9">
    <source>
        <dbReference type="ARBA" id="ARBA00023014"/>
    </source>
</evidence>
<evidence type="ECO:0000256" key="3">
    <source>
        <dbReference type="ARBA" id="ARBA00011048"/>
    </source>
</evidence>
<dbReference type="Gene3D" id="3.50.50.60">
    <property type="entry name" value="FAD/NAD(P)-binding domain"/>
    <property type="match status" value="1"/>
</dbReference>
<dbReference type="InterPro" id="IPR051793">
    <property type="entry name" value="NADH:flavin_oxidoreductase"/>
</dbReference>
<dbReference type="GO" id="GO:0051536">
    <property type="term" value="F:iron-sulfur cluster binding"/>
    <property type="evidence" value="ECO:0007669"/>
    <property type="project" value="UniProtKB-KW"/>
</dbReference>
<keyword evidence="4" id="KW-0285">Flavoprotein</keyword>
<dbReference type="GO" id="GO:0010181">
    <property type="term" value="F:FMN binding"/>
    <property type="evidence" value="ECO:0007669"/>
    <property type="project" value="InterPro"/>
</dbReference>
<evidence type="ECO:0000256" key="6">
    <source>
        <dbReference type="ARBA" id="ARBA00022723"/>
    </source>
</evidence>
<dbReference type="Pfam" id="PF12831">
    <property type="entry name" value="FAD_oxidored"/>
    <property type="match status" value="1"/>
</dbReference>
<dbReference type="PANTHER" id="PTHR42917">
    <property type="entry name" value="2,4-DIENOYL-COA REDUCTASE"/>
    <property type="match status" value="1"/>
</dbReference>
<keyword evidence="7" id="KW-0560">Oxidoreductase</keyword>
<protein>
    <submittedName>
        <fullName evidence="11">2,4-dienoyl-CoA reductase</fullName>
    </submittedName>
</protein>
<organism evidence="11 12">
    <name type="scientific">Lentzea fradiae</name>
    <dbReference type="NCBI Taxonomy" id="200378"/>
    <lineage>
        <taxon>Bacteria</taxon>
        <taxon>Bacillati</taxon>
        <taxon>Actinomycetota</taxon>
        <taxon>Actinomycetes</taxon>
        <taxon>Pseudonocardiales</taxon>
        <taxon>Pseudonocardiaceae</taxon>
        <taxon>Lentzea</taxon>
    </lineage>
</organism>
<comment type="cofactor">
    <cofactor evidence="1">
        <name>FMN</name>
        <dbReference type="ChEBI" id="CHEBI:58210"/>
    </cofactor>
</comment>
<evidence type="ECO:0000256" key="5">
    <source>
        <dbReference type="ARBA" id="ARBA00022643"/>
    </source>
</evidence>
<dbReference type="InterPro" id="IPR036188">
    <property type="entry name" value="FAD/NAD-bd_sf"/>
</dbReference>
<feature type="domain" description="NADH:flavin oxidoreductase/NADH oxidase N-terminal" evidence="10">
    <location>
        <begin position="10"/>
        <end position="331"/>
    </location>
</feature>
<dbReference type="AlphaFoldDB" id="A0A1G7KCW0"/>
<evidence type="ECO:0000259" key="10">
    <source>
        <dbReference type="Pfam" id="PF00724"/>
    </source>
</evidence>
<dbReference type="STRING" id="200378.SAMN05216553_101210"/>
<comment type="similarity">
    <text evidence="3">In the N-terminal section; belongs to the NADH:flavin oxidoreductase/NADH oxidase family.</text>
</comment>
<evidence type="ECO:0000313" key="12">
    <source>
        <dbReference type="Proteomes" id="UP000199623"/>
    </source>
</evidence>
<dbReference type="Pfam" id="PF00724">
    <property type="entry name" value="Oxidored_FMN"/>
    <property type="match status" value="1"/>
</dbReference>
<dbReference type="Gene3D" id="3.20.20.70">
    <property type="entry name" value="Aldolase class I"/>
    <property type="match status" value="1"/>
</dbReference>
<gene>
    <name evidence="11" type="ORF">SAMN05216553_101210</name>
</gene>
<dbReference type="Proteomes" id="UP000199623">
    <property type="component" value="Unassembled WGS sequence"/>
</dbReference>
<keyword evidence="6" id="KW-0479">Metal-binding</keyword>
<dbReference type="InterPro" id="IPR013785">
    <property type="entry name" value="Aldolase_TIM"/>
</dbReference>
<evidence type="ECO:0000256" key="2">
    <source>
        <dbReference type="ARBA" id="ARBA00001966"/>
    </source>
</evidence>
<evidence type="ECO:0000256" key="8">
    <source>
        <dbReference type="ARBA" id="ARBA00023004"/>
    </source>
</evidence>
<dbReference type="GO" id="GO:0016491">
    <property type="term" value="F:oxidoreductase activity"/>
    <property type="evidence" value="ECO:0007669"/>
    <property type="project" value="UniProtKB-KW"/>
</dbReference>
<keyword evidence="9" id="KW-0411">Iron-sulfur</keyword>
<evidence type="ECO:0000256" key="4">
    <source>
        <dbReference type="ARBA" id="ARBA00022630"/>
    </source>
</evidence>
<evidence type="ECO:0000313" key="11">
    <source>
        <dbReference type="EMBL" id="SDF35002.1"/>
    </source>
</evidence>
<dbReference type="RefSeq" id="WP_090044545.1">
    <property type="nucleotide sequence ID" value="NZ_FNCC01000001.1"/>
</dbReference>
<keyword evidence="8" id="KW-0408">Iron</keyword>
<comment type="cofactor">
    <cofactor evidence="2">
        <name>[4Fe-4S] cluster</name>
        <dbReference type="ChEBI" id="CHEBI:49883"/>
    </cofactor>
</comment>
<dbReference type="OrthoDB" id="3169239at2"/>
<dbReference type="Gene3D" id="3.40.50.720">
    <property type="entry name" value="NAD(P)-binding Rossmann-like Domain"/>
    <property type="match status" value="1"/>
</dbReference>
<evidence type="ECO:0000256" key="7">
    <source>
        <dbReference type="ARBA" id="ARBA00023002"/>
    </source>
</evidence>
<dbReference type="InterPro" id="IPR001155">
    <property type="entry name" value="OxRdtase_FMN_N"/>
</dbReference>
<name>A0A1G7KCW0_9PSEU</name>
<dbReference type="PANTHER" id="PTHR42917:SF2">
    <property type="entry name" value="2,4-DIENOYL-COA REDUCTASE [(2E)-ENOYL-COA-PRODUCING]"/>
    <property type="match status" value="1"/>
</dbReference>
<reference evidence="12" key="1">
    <citation type="submission" date="2016-10" db="EMBL/GenBank/DDBJ databases">
        <authorList>
            <person name="Varghese N."/>
            <person name="Submissions S."/>
        </authorList>
    </citation>
    <scope>NUCLEOTIDE SEQUENCE [LARGE SCALE GENOMIC DNA]</scope>
    <source>
        <strain evidence="12">CGMCC 4.3506</strain>
    </source>
</reference>
<dbReference type="SUPFAM" id="SSF51971">
    <property type="entry name" value="Nucleotide-binding domain"/>
    <property type="match status" value="1"/>
</dbReference>
<keyword evidence="12" id="KW-1185">Reference proteome</keyword>
<dbReference type="GO" id="GO:0046872">
    <property type="term" value="F:metal ion binding"/>
    <property type="evidence" value="ECO:0007669"/>
    <property type="project" value="UniProtKB-KW"/>
</dbReference>
<sequence>MTDLPRLHETVHCGRLTLRNRLVMPAHTTNFAANGVFSARHLAYHRARAAGGVGLIITEGMRVHPTSLGRTNTVSAFDDGVIPSLSALVEVVHGEGAKLAAQLLHVGRQSGGHNMLTPAWAASPIPWSSTAAVPHEMTAEEIAELVGAFGAAARRAATAGVDAVEVHLGHGHLLQQFLSPATNRRTDGYGGSLTNRLRITHEVLASVAAALPAEMPVILRISADEFIEGGLGVEEMLSAVGLLVEDHRIDVLHVSHSAYIGSASIATQMADMSFPPLAFRHLPRAFKKEFPQLSVVAVGRVDNLANAESLVVDGDADLVALARPHIANPNISSLPLVSGSAPARECIACNQGCAGRLEAGLPISCVVNPEAGMEREWAALRDAARLGTRSRVLVIGGGPAGLEAATAAASVGHEVTLAEAEDALGGALRLAAGLPMRGEFGRFITEAEAVARHAGVDIRLGLRADDELLAEGWDHVVVATGGVEVPDTRFPVLPLHTAVTDPESTGGHVVLLDEDGTTTALATADLLLSRGCRVTLLTDRPVLSWRVPVYSRPALLEKLTGRGFSAVLMRTPVRLEDGVLTYADPLSGEQGELHNVSSMITIRQRSAGSAPSLPGHLAASVVGDAYAPRTALEAAFEGRLAGLAVSGTPDVRTAAAALRGRL</sequence>
<proteinExistence type="inferred from homology"/>
<evidence type="ECO:0000256" key="1">
    <source>
        <dbReference type="ARBA" id="ARBA00001917"/>
    </source>
</evidence>
<dbReference type="SUPFAM" id="SSF51395">
    <property type="entry name" value="FMN-linked oxidoreductases"/>
    <property type="match status" value="1"/>
</dbReference>